<proteinExistence type="predicted"/>
<dbReference type="EMBL" id="MN740888">
    <property type="protein sequence ID" value="QHU16685.1"/>
    <property type="molecule type" value="Genomic_DNA"/>
</dbReference>
<evidence type="ECO:0000313" key="1">
    <source>
        <dbReference type="EMBL" id="QHU16685.1"/>
    </source>
</evidence>
<reference evidence="1" key="1">
    <citation type="journal article" date="2020" name="Nature">
        <title>Giant virus diversity and host interactions through global metagenomics.</title>
        <authorList>
            <person name="Schulz F."/>
            <person name="Roux S."/>
            <person name="Paez-Espino D."/>
            <person name="Jungbluth S."/>
            <person name="Walsh D.A."/>
            <person name="Denef V.J."/>
            <person name="McMahon K.D."/>
            <person name="Konstantinidis K.T."/>
            <person name="Eloe-Fadrosh E.A."/>
            <person name="Kyrpides N.C."/>
            <person name="Woyke T."/>
        </authorList>
    </citation>
    <scope>NUCLEOTIDE SEQUENCE</scope>
    <source>
        <strain evidence="1">GVMAG-S-3300012000-53</strain>
    </source>
</reference>
<dbReference type="AlphaFoldDB" id="A0A6C0KF87"/>
<sequence>MTEQTTLSTTIEPSRADFIKERADRQSKNNRLAQIAIKTRDLSKHINLKEYERVLCEVNLTSEQLLDECGKNILLTIILAGRCAINSSRQGTKDEELQISTCNTISSKCGVLIENLSSTAFRPTKDGKLLTKAEYNKQLADKTIHKNDCLKSFDARITGKITGWIFAKVAIGLGGHQDNVFEEAHTFCEWVIKYGNKEEIYIVLIDTDLTTNYNELKQKYENQPNIIIGDHVSIQQYFIDNYYNK</sequence>
<accession>A0A6C0KF87</accession>
<name>A0A6C0KF87_9ZZZZ</name>
<protein>
    <submittedName>
        <fullName evidence="1">Uncharacterized protein</fullName>
    </submittedName>
</protein>
<organism evidence="1">
    <name type="scientific">viral metagenome</name>
    <dbReference type="NCBI Taxonomy" id="1070528"/>
    <lineage>
        <taxon>unclassified sequences</taxon>
        <taxon>metagenomes</taxon>
        <taxon>organismal metagenomes</taxon>
    </lineage>
</organism>